<proteinExistence type="predicted"/>
<evidence type="ECO:0000259" key="1">
    <source>
        <dbReference type="Pfam" id="PF14065"/>
    </source>
</evidence>
<dbReference type="KEGG" id="orp:MOP44_14270"/>
<dbReference type="Pfam" id="PF14065">
    <property type="entry name" value="Pvc16_N"/>
    <property type="match status" value="1"/>
</dbReference>
<evidence type="ECO:0000313" key="3">
    <source>
        <dbReference type="Proteomes" id="UP001059380"/>
    </source>
</evidence>
<keyword evidence="3" id="KW-1185">Reference proteome</keyword>
<sequence length="431" mass="45465">MAWSVQDLAQVTHLLISQLTAAIKASPRYVQNHFPFEVSGLMPAVSRTDGTNVLSLYLLHVGRDPYWRNTPVQGQRAQLNTSQPLSLNLSYLLTSYSEKNWHMEQYLMSVALAYFHANPIYKSATAEFSVTVEADSIEEMSRLWQAITVPIRLSAMFRVAIVFLAPDLPPVEDMRTPVEVSLSVSPDLNFISPTPEPEPHLFELSRQVAYRVAPIAAHPSQVVSLAGQPGAAAGESVRLLGSGLDQADAGTVYLSPSGGGAEWPLPASWRVFGAAASGTAGNADEVVVQLPTTYGATPASGTTLTNTPPPGAYQITVGHTGAGFRSNPLPISIAPQVLGIGPGETELKPDPSHVYSFSASGLVAGHTSVLIDQTALTIGGAVAPGVATVNAGTGAIAFELPAAGLTSGSYMPVRVIVNNIEAPPGWWVKVP</sequence>
<reference evidence="2" key="1">
    <citation type="submission" date="2021-04" db="EMBL/GenBank/DDBJ databases">
        <title>Phylogenetic analysis of Acidobacteriaceae.</title>
        <authorList>
            <person name="Qiu L."/>
            <person name="Zhang Q."/>
        </authorList>
    </citation>
    <scope>NUCLEOTIDE SEQUENCE</scope>
    <source>
        <strain evidence="2">DSM 25168</strain>
    </source>
</reference>
<feature type="domain" description="Pvc16 N-terminal" evidence="1">
    <location>
        <begin position="11"/>
        <end position="172"/>
    </location>
</feature>
<accession>A0A9J7BG69</accession>
<dbReference type="InterPro" id="IPR025351">
    <property type="entry name" value="Pvc16_N"/>
</dbReference>
<evidence type="ECO:0000313" key="2">
    <source>
        <dbReference type="EMBL" id="UWZ81751.1"/>
    </source>
</evidence>
<protein>
    <submittedName>
        <fullName evidence="2">DUF4255 domain-containing protein</fullName>
    </submittedName>
</protein>
<dbReference type="AlphaFoldDB" id="A0A9J7BG69"/>
<dbReference type="EMBL" id="CP093313">
    <property type="protein sequence ID" value="UWZ81751.1"/>
    <property type="molecule type" value="Genomic_DNA"/>
</dbReference>
<gene>
    <name evidence="2" type="ORF">MOP44_14270</name>
</gene>
<dbReference type="Proteomes" id="UP001059380">
    <property type="component" value="Chromosome"/>
</dbReference>
<organism evidence="2 3">
    <name type="scientific">Occallatibacter riparius</name>
    <dbReference type="NCBI Taxonomy" id="1002689"/>
    <lineage>
        <taxon>Bacteria</taxon>
        <taxon>Pseudomonadati</taxon>
        <taxon>Acidobacteriota</taxon>
        <taxon>Terriglobia</taxon>
        <taxon>Terriglobales</taxon>
        <taxon>Acidobacteriaceae</taxon>
        <taxon>Occallatibacter</taxon>
    </lineage>
</organism>
<name>A0A9J7BG69_9BACT</name>
<dbReference type="RefSeq" id="WP_260790630.1">
    <property type="nucleotide sequence ID" value="NZ_CP093313.1"/>
</dbReference>